<keyword evidence="3" id="KW-1185">Reference proteome</keyword>
<dbReference type="Proteomes" id="UP001501570">
    <property type="component" value="Unassembled WGS sequence"/>
</dbReference>
<name>A0ABP9RP32_9ACTN</name>
<evidence type="ECO:0000256" key="1">
    <source>
        <dbReference type="SAM" id="MobiDB-lite"/>
    </source>
</evidence>
<feature type="compositionally biased region" description="Polar residues" evidence="1">
    <location>
        <begin position="1"/>
        <end position="10"/>
    </location>
</feature>
<sequence>MTNSDTVARNTTAPAATTQDPAASDPAAPDSTVPDSTAPAAAQAGADDSVARVRNAQTRDEAYAQRLQRLGGARWKRVLDAQAPYRWNIRRLNLGFTLDVGCGIGRNLAHLGNNGVGVDHNPTSIEVARQSGLTAFTTDEFLASEYAKPGRFDSILLAHVLEHLPEPEVRDIVSMYLPYVRSGGSVVFITPQERGYASDATHVRFVGFAESAALATALGLNVSRHYSFPLPRAAGRIFTYNEFVVVSRKP</sequence>
<evidence type="ECO:0000313" key="3">
    <source>
        <dbReference type="Proteomes" id="UP001501570"/>
    </source>
</evidence>
<evidence type="ECO:0000313" key="2">
    <source>
        <dbReference type="EMBL" id="GAA5181080.1"/>
    </source>
</evidence>
<gene>
    <name evidence="2" type="ORF">GCM10023322_14880</name>
</gene>
<dbReference type="Pfam" id="PF13489">
    <property type="entry name" value="Methyltransf_23"/>
    <property type="match status" value="1"/>
</dbReference>
<dbReference type="InterPro" id="IPR029063">
    <property type="entry name" value="SAM-dependent_MTases_sf"/>
</dbReference>
<organism evidence="2 3">
    <name type="scientific">Rugosimonospora acidiphila</name>
    <dbReference type="NCBI Taxonomy" id="556531"/>
    <lineage>
        <taxon>Bacteria</taxon>
        <taxon>Bacillati</taxon>
        <taxon>Actinomycetota</taxon>
        <taxon>Actinomycetes</taxon>
        <taxon>Micromonosporales</taxon>
        <taxon>Micromonosporaceae</taxon>
        <taxon>Rugosimonospora</taxon>
    </lineage>
</organism>
<feature type="region of interest" description="Disordered" evidence="1">
    <location>
        <begin position="1"/>
        <end position="49"/>
    </location>
</feature>
<reference evidence="3" key="1">
    <citation type="journal article" date="2019" name="Int. J. Syst. Evol. Microbiol.">
        <title>The Global Catalogue of Microorganisms (GCM) 10K type strain sequencing project: providing services to taxonomists for standard genome sequencing and annotation.</title>
        <authorList>
            <consortium name="The Broad Institute Genomics Platform"/>
            <consortium name="The Broad Institute Genome Sequencing Center for Infectious Disease"/>
            <person name="Wu L."/>
            <person name="Ma J."/>
        </authorList>
    </citation>
    <scope>NUCLEOTIDE SEQUENCE [LARGE SCALE GENOMIC DNA]</scope>
    <source>
        <strain evidence="3">JCM 18304</strain>
    </source>
</reference>
<comment type="caution">
    <text evidence="2">The sequence shown here is derived from an EMBL/GenBank/DDBJ whole genome shotgun (WGS) entry which is preliminary data.</text>
</comment>
<dbReference type="EMBL" id="BAABJQ010000003">
    <property type="protein sequence ID" value="GAA5181080.1"/>
    <property type="molecule type" value="Genomic_DNA"/>
</dbReference>
<dbReference type="SUPFAM" id="SSF53335">
    <property type="entry name" value="S-adenosyl-L-methionine-dependent methyltransferases"/>
    <property type="match status" value="1"/>
</dbReference>
<feature type="compositionally biased region" description="Low complexity" evidence="1">
    <location>
        <begin position="11"/>
        <end position="48"/>
    </location>
</feature>
<protein>
    <recommendedName>
        <fullName evidence="4">Methyltransferase domain-containing protein</fullName>
    </recommendedName>
</protein>
<proteinExistence type="predicted"/>
<evidence type="ECO:0008006" key="4">
    <source>
        <dbReference type="Google" id="ProtNLM"/>
    </source>
</evidence>
<dbReference type="CDD" id="cd02440">
    <property type="entry name" value="AdoMet_MTases"/>
    <property type="match status" value="1"/>
</dbReference>
<dbReference type="PANTHER" id="PTHR43861">
    <property type="entry name" value="TRANS-ACONITATE 2-METHYLTRANSFERASE-RELATED"/>
    <property type="match status" value="1"/>
</dbReference>
<accession>A0ABP9RP32</accession>
<dbReference type="RefSeq" id="WP_345627306.1">
    <property type="nucleotide sequence ID" value="NZ_BAABJQ010000003.1"/>
</dbReference>
<dbReference type="Gene3D" id="3.40.50.150">
    <property type="entry name" value="Vaccinia Virus protein VP39"/>
    <property type="match status" value="1"/>
</dbReference>